<dbReference type="InterPro" id="IPR036291">
    <property type="entry name" value="NAD(P)-bd_dom_sf"/>
</dbReference>
<dbReference type="AlphaFoldDB" id="A0A7X9XAW8"/>
<reference evidence="2 3" key="1">
    <citation type="submission" date="2020-04" db="EMBL/GenBank/DDBJ databases">
        <title>Flammeovirga sp. SR4, a novel species isolated from seawater.</title>
        <authorList>
            <person name="Wang X."/>
        </authorList>
    </citation>
    <scope>NUCLEOTIDE SEQUENCE [LARGE SCALE GENOMIC DNA]</scope>
    <source>
        <strain evidence="2 3">ATCC 23126</strain>
    </source>
</reference>
<evidence type="ECO:0000313" key="3">
    <source>
        <dbReference type="Proteomes" id="UP000576082"/>
    </source>
</evidence>
<dbReference type="RefSeq" id="WP_169658283.1">
    <property type="nucleotide sequence ID" value="NZ_JABANE010000053.1"/>
</dbReference>
<name>A0A7X9XAW8_9BACT</name>
<evidence type="ECO:0000259" key="1">
    <source>
        <dbReference type="Pfam" id="PF01370"/>
    </source>
</evidence>
<organism evidence="2 3">
    <name type="scientific">Flammeovirga aprica JL-4</name>
    <dbReference type="NCBI Taxonomy" id="694437"/>
    <lineage>
        <taxon>Bacteria</taxon>
        <taxon>Pseudomonadati</taxon>
        <taxon>Bacteroidota</taxon>
        <taxon>Cytophagia</taxon>
        <taxon>Cytophagales</taxon>
        <taxon>Flammeovirgaceae</taxon>
        <taxon>Flammeovirga</taxon>
    </lineage>
</organism>
<accession>A0A7X9XAW8</accession>
<dbReference type="EMBL" id="JABANE010000053">
    <property type="protein sequence ID" value="NME70033.1"/>
    <property type="molecule type" value="Genomic_DNA"/>
</dbReference>
<protein>
    <submittedName>
        <fullName evidence="2">NAD-dependent epimerase/dehydratase family protein</fullName>
    </submittedName>
</protein>
<dbReference type="GO" id="GO:0004029">
    <property type="term" value="F:aldehyde dehydrogenase (NAD+) activity"/>
    <property type="evidence" value="ECO:0007669"/>
    <property type="project" value="TreeGrafter"/>
</dbReference>
<evidence type="ECO:0000313" key="2">
    <source>
        <dbReference type="EMBL" id="NME70033.1"/>
    </source>
</evidence>
<gene>
    <name evidence="2" type="ORF">HHU12_18815</name>
</gene>
<dbReference type="PANTHER" id="PTHR48079">
    <property type="entry name" value="PROTEIN YEEZ"/>
    <property type="match status" value="1"/>
</dbReference>
<dbReference type="SUPFAM" id="SSF51735">
    <property type="entry name" value="NAD(P)-binding Rossmann-fold domains"/>
    <property type="match status" value="1"/>
</dbReference>
<dbReference type="PANTHER" id="PTHR48079:SF6">
    <property type="entry name" value="NAD(P)-BINDING DOMAIN-CONTAINING PROTEIN-RELATED"/>
    <property type="match status" value="1"/>
</dbReference>
<dbReference type="Pfam" id="PF01370">
    <property type="entry name" value="Epimerase"/>
    <property type="match status" value="1"/>
</dbReference>
<dbReference type="InterPro" id="IPR051783">
    <property type="entry name" value="NAD(P)-dependent_oxidoreduct"/>
</dbReference>
<proteinExistence type="predicted"/>
<dbReference type="InterPro" id="IPR001509">
    <property type="entry name" value="Epimerase_deHydtase"/>
</dbReference>
<comment type="caution">
    <text evidence="2">The sequence shown here is derived from an EMBL/GenBank/DDBJ whole genome shotgun (WGS) entry which is preliminary data.</text>
</comment>
<dbReference type="Gene3D" id="3.40.50.720">
    <property type="entry name" value="NAD(P)-binding Rossmann-like Domain"/>
    <property type="match status" value="1"/>
</dbReference>
<keyword evidence="3" id="KW-1185">Reference proteome</keyword>
<dbReference type="Proteomes" id="UP000576082">
    <property type="component" value="Unassembled WGS sequence"/>
</dbReference>
<feature type="domain" description="NAD-dependent epimerase/dehydratase" evidence="1">
    <location>
        <begin position="2"/>
        <end position="213"/>
    </location>
</feature>
<sequence>MIALTGATGHVGYVLHHYLQKENMEHKVLVRKRTDRLQNVEQIVGDLTHQQSIQQFVNKVDTVIHSAAVVYPRYGENQDVYNVNYLCSKNLFEQAKKAGVNHFIFISSIHSMEVPASGIFDETAALVMDENRSYDYSKAQMERFLSQQNGMKITILNPTSIIGGGDFYFNGFNQLFRLIHSYRLPMLTQGGFDVVDVKDVAKSCIFAVRNEVEGKFILGNTYYSIPEIAKMYGNISQKLITPIKLSTSIMKMLATFTDFVDKFSKSPLPINSYSINTLLELKNPISHQKAVNNLGFNPKVIHNSLQDIHKWIENEELILD</sequence>
<dbReference type="GO" id="GO:0005737">
    <property type="term" value="C:cytoplasm"/>
    <property type="evidence" value="ECO:0007669"/>
    <property type="project" value="TreeGrafter"/>
</dbReference>